<dbReference type="InterPro" id="IPR018060">
    <property type="entry name" value="HTH_AraC"/>
</dbReference>
<protein>
    <submittedName>
        <fullName evidence="4">Helix-turn-helix domain-containing protein</fullName>
    </submittedName>
</protein>
<dbReference type="PROSITE" id="PS01124">
    <property type="entry name" value="HTH_ARAC_FAMILY_2"/>
    <property type="match status" value="1"/>
</dbReference>
<reference evidence="4 5" key="1">
    <citation type="submission" date="2020-11" db="EMBL/GenBank/DDBJ databases">
        <title>WGS of Herminiimonas contaminans strain Marseille-Q4544 isolated from planarians Schmidtea mediterranea.</title>
        <authorList>
            <person name="Kangale L."/>
        </authorList>
    </citation>
    <scope>NUCLEOTIDE SEQUENCE [LARGE SCALE GENOMIC DNA]</scope>
    <source>
        <strain evidence="4 5">Marseille-Q4544</strain>
    </source>
</reference>
<dbReference type="CDD" id="cd03137">
    <property type="entry name" value="GATase1_AraC_1"/>
    <property type="match status" value="1"/>
</dbReference>
<dbReference type="InterPro" id="IPR029062">
    <property type="entry name" value="Class_I_gatase-like"/>
</dbReference>
<dbReference type="Gene3D" id="1.10.10.60">
    <property type="entry name" value="Homeodomain-like"/>
    <property type="match status" value="1"/>
</dbReference>
<evidence type="ECO:0000256" key="1">
    <source>
        <dbReference type="ARBA" id="ARBA00023015"/>
    </source>
</evidence>
<dbReference type="InterPro" id="IPR002818">
    <property type="entry name" value="DJ-1/PfpI"/>
</dbReference>
<evidence type="ECO:0000256" key="2">
    <source>
        <dbReference type="ARBA" id="ARBA00023163"/>
    </source>
</evidence>
<dbReference type="SUPFAM" id="SSF46689">
    <property type="entry name" value="Homeodomain-like"/>
    <property type="match status" value="2"/>
</dbReference>
<gene>
    <name evidence="4" type="ORF">IXC47_06560</name>
</gene>
<evidence type="ECO:0000313" key="5">
    <source>
        <dbReference type="Proteomes" id="UP000657372"/>
    </source>
</evidence>
<dbReference type="EMBL" id="JADOEL010000003">
    <property type="protein sequence ID" value="MBF8177334.1"/>
    <property type="molecule type" value="Genomic_DNA"/>
</dbReference>
<dbReference type="Pfam" id="PF01965">
    <property type="entry name" value="DJ-1_PfpI"/>
    <property type="match status" value="1"/>
</dbReference>
<dbReference type="RefSeq" id="WP_195875051.1">
    <property type="nucleotide sequence ID" value="NZ_JADOEL010000003.1"/>
</dbReference>
<feature type="domain" description="HTH araC/xylS-type" evidence="3">
    <location>
        <begin position="237"/>
        <end position="335"/>
    </location>
</feature>
<dbReference type="InterPro" id="IPR052158">
    <property type="entry name" value="INH-QAR"/>
</dbReference>
<dbReference type="SUPFAM" id="SSF52317">
    <property type="entry name" value="Class I glutamine amidotransferase-like"/>
    <property type="match status" value="1"/>
</dbReference>
<comment type="caution">
    <text evidence="4">The sequence shown here is derived from an EMBL/GenBank/DDBJ whole genome shotgun (WGS) entry which is preliminary data.</text>
</comment>
<dbReference type="SMART" id="SM00342">
    <property type="entry name" value="HTH_ARAC"/>
    <property type="match status" value="1"/>
</dbReference>
<dbReference type="PANTHER" id="PTHR43130">
    <property type="entry name" value="ARAC-FAMILY TRANSCRIPTIONAL REGULATOR"/>
    <property type="match status" value="1"/>
</dbReference>
<keyword evidence="1" id="KW-0805">Transcription regulation</keyword>
<sequence length="373" mass="41317">MEQMSFKLPALSESTRTIRHIGIIVFEGVILADVIGAADVFGVGDRLISSVFAGQSGYAISLLSLNGGIIRSSTCVQIMTLPLPPHDNHNFDTILIASGTGNFDAYRDPGLVGWLQDANANVRRIGAVCTGVFVMAAAGLLDQKRATTHWALQDKLIREFPQIKVERDASTTEDDGIFTASDVGMATDLALTFLEDDLGSSVAKRVAESLQVTQRRREQIPVRPTKITEPVSCTKIQQASRWFVEHMAEAISIIDAANYVSMSERNFQRQFKRETGWTPHEFLLHLRLDAVRQQLARTDLRVDKIARRCGFLNGEHVSKLFRKHLQISPIEYRRNERNAQNQAIEPPPVSTNAQAPILVFDAVAKNTLADGLI</sequence>
<dbReference type="PANTHER" id="PTHR43130:SF3">
    <property type="entry name" value="HTH-TYPE TRANSCRIPTIONAL REGULATOR RV1931C"/>
    <property type="match status" value="1"/>
</dbReference>
<accession>A0ABS0ERC2</accession>
<dbReference type="Proteomes" id="UP000657372">
    <property type="component" value="Unassembled WGS sequence"/>
</dbReference>
<keyword evidence="5" id="KW-1185">Reference proteome</keyword>
<dbReference type="Pfam" id="PF12833">
    <property type="entry name" value="HTH_18"/>
    <property type="match status" value="1"/>
</dbReference>
<dbReference type="InterPro" id="IPR009057">
    <property type="entry name" value="Homeodomain-like_sf"/>
</dbReference>
<organism evidence="4 5">
    <name type="scientific">Herminiimonas contaminans</name>
    <dbReference type="NCBI Taxonomy" id="1111140"/>
    <lineage>
        <taxon>Bacteria</taxon>
        <taxon>Pseudomonadati</taxon>
        <taxon>Pseudomonadota</taxon>
        <taxon>Betaproteobacteria</taxon>
        <taxon>Burkholderiales</taxon>
        <taxon>Oxalobacteraceae</taxon>
        <taxon>Herminiimonas</taxon>
    </lineage>
</organism>
<dbReference type="Gene3D" id="3.40.50.880">
    <property type="match status" value="1"/>
</dbReference>
<proteinExistence type="predicted"/>
<name>A0ABS0ERC2_9BURK</name>
<evidence type="ECO:0000313" key="4">
    <source>
        <dbReference type="EMBL" id="MBF8177334.1"/>
    </source>
</evidence>
<keyword evidence="2" id="KW-0804">Transcription</keyword>
<evidence type="ECO:0000259" key="3">
    <source>
        <dbReference type="PROSITE" id="PS01124"/>
    </source>
</evidence>